<proteinExistence type="predicted"/>
<name>A0A6A5QIZ0_AMPQU</name>
<evidence type="ECO:0000256" key="2">
    <source>
        <dbReference type="ARBA" id="ARBA00022448"/>
    </source>
</evidence>
<keyword evidence="9" id="KW-1185">Reference proteome</keyword>
<dbReference type="GO" id="GO:0016020">
    <property type="term" value="C:membrane"/>
    <property type="evidence" value="ECO:0007669"/>
    <property type="project" value="UniProtKB-SubCell"/>
</dbReference>
<feature type="transmembrane region" description="Helical" evidence="7">
    <location>
        <begin position="445"/>
        <end position="469"/>
    </location>
</feature>
<dbReference type="Gene3D" id="1.20.1740.10">
    <property type="entry name" value="Amino acid/polyamine transporter I"/>
    <property type="match status" value="1"/>
</dbReference>
<dbReference type="PANTHER" id="PTHR45649">
    <property type="entry name" value="AMINO-ACID PERMEASE BAT1"/>
    <property type="match status" value="1"/>
</dbReference>
<dbReference type="Proteomes" id="UP000800096">
    <property type="component" value="Unassembled WGS sequence"/>
</dbReference>
<dbReference type="InterPro" id="IPR002293">
    <property type="entry name" value="AA/rel_permease1"/>
</dbReference>
<feature type="transmembrane region" description="Helical" evidence="7">
    <location>
        <begin position="162"/>
        <end position="181"/>
    </location>
</feature>
<evidence type="ECO:0000313" key="8">
    <source>
        <dbReference type="EMBL" id="KAF1915342.1"/>
    </source>
</evidence>
<accession>A0A6A5QIZ0</accession>
<sequence length="513" mass="56569">MCEMDGSNEVKSSEIERQTTPNDGQVPESTSHLVGLELIPSDHARSMSKIEIISVGWIIGNSWAGHSPCKKLRLTIRSWGGTVGACALTLAELARVYPTAGGQYHWTSILAPKKWSRGLSYCCGVTNVFAWIAICVGSAIIMPQLVLGMAIYWNPTYITQPWHAFVLYQGMNMLVMVYNIYLLKRSMWIHDVGFFLSISGFTIINITSLARTNPNFQPAEIVWKTFLNESGWVDGIAFLTGLINPNYMYSGIDGVLHLAEECKNAAVVVPQAMMSTMCIGLVTSFIIAIVMLYCTYDFEAVVTTATGIPFFEICRQATRSDAAATVFIDSLAVMVFFALNGAHQTASRMLWSMARDDALFGSRWLKQMSPRQDVPIFALVANFAVMFVIGCIYLGSTSASNAFIGSGLILARITYAIPAALLMYRKRSAVWVPETRYFSLPLVPGWIANGTTIFVAIFALVLYSLPVAIPVTIPVTGTNMNYTIAVIGVMAIFMILNWFLYARKQPRLAIVDS</sequence>
<feature type="transmembrane region" description="Helical" evidence="7">
    <location>
        <begin position="376"/>
        <end position="396"/>
    </location>
</feature>
<evidence type="ECO:0000256" key="1">
    <source>
        <dbReference type="ARBA" id="ARBA00004141"/>
    </source>
</evidence>
<protein>
    <submittedName>
        <fullName evidence="8">Amino acid/polyamine transporter I</fullName>
    </submittedName>
</protein>
<evidence type="ECO:0000256" key="7">
    <source>
        <dbReference type="SAM" id="Phobius"/>
    </source>
</evidence>
<feature type="transmembrane region" description="Helical" evidence="7">
    <location>
        <begin position="188"/>
        <end position="210"/>
    </location>
</feature>
<dbReference type="EMBL" id="ML979136">
    <property type="protein sequence ID" value="KAF1915342.1"/>
    <property type="molecule type" value="Genomic_DNA"/>
</dbReference>
<feature type="compositionally biased region" description="Polar residues" evidence="6">
    <location>
        <begin position="18"/>
        <end position="29"/>
    </location>
</feature>
<keyword evidence="5 7" id="KW-0472">Membrane</keyword>
<dbReference type="PIRSF" id="PIRSF006060">
    <property type="entry name" value="AA_transporter"/>
    <property type="match status" value="1"/>
</dbReference>
<organism evidence="8 9">
    <name type="scientific">Ampelomyces quisqualis</name>
    <name type="common">Powdery mildew agent</name>
    <dbReference type="NCBI Taxonomy" id="50730"/>
    <lineage>
        <taxon>Eukaryota</taxon>
        <taxon>Fungi</taxon>
        <taxon>Dikarya</taxon>
        <taxon>Ascomycota</taxon>
        <taxon>Pezizomycotina</taxon>
        <taxon>Dothideomycetes</taxon>
        <taxon>Pleosporomycetidae</taxon>
        <taxon>Pleosporales</taxon>
        <taxon>Pleosporineae</taxon>
        <taxon>Phaeosphaeriaceae</taxon>
        <taxon>Ampelomyces</taxon>
    </lineage>
</organism>
<keyword evidence="4 7" id="KW-1133">Transmembrane helix</keyword>
<dbReference type="Pfam" id="PF13520">
    <property type="entry name" value="AA_permease_2"/>
    <property type="match status" value="1"/>
</dbReference>
<feature type="transmembrane region" description="Helical" evidence="7">
    <location>
        <begin position="402"/>
        <end position="424"/>
    </location>
</feature>
<evidence type="ECO:0000256" key="5">
    <source>
        <dbReference type="ARBA" id="ARBA00023136"/>
    </source>
</evidence>
<evidence type="ECO:0000256" key="3">
    <source>
        <dbReference type="ARBA" id="ARBA00022692"/>
    </source>
</evidence>
<evidence type="ECO:0000256" key="6">
    <source>
        <dbReference type="SAM" id="MobiDB-lite"/>
    </source>
</evidence>
<gene>
    <name evidence="8" type="ORF">BDU57DRAFT_595896</name>
</gene>
<evidence type="ECO:0000313" key="9">
    <source>
        <dbReference type="Proteomes" id="UP000800096"/>
    </source>
</evidence>
<evidence type="ECO:0000256" key="4">
    <source>
        <dbReference type="ARBA" id="ARBA00022989"/>
    </source>
</evidence>
<feature type="region of interest" description="Disordered" evidence="6">
    <location>
        <begin position="1"/>
        <end position="29"/>
    </location>
</feature>
<dbReference type="AlphaFoldDB" id="A0A6A5QIZ0"/>
<comment type="subcellular location">
    <subcellularLocation>
        <location evidence="1">Membrane</location>
        <topology evidence="1">Multi-pass membrane protein</topology>
    </subcellularLocation>
</comment>
<dbReference type="GO" id="GO:0022857">
    <property type="term" value="F:transmembrane transporter activity"/>
    <property type="evidence" value="ECO:0007669"/>
    <property type="project" value="InterPro"/>
</dbReference>
<dbReference type="PANTHER" id="PTHR45649:SF19">
    <property type="entry name" value="TRANSPORTER, PUTATIVE (EUROFUNG)-RELATED"/>
    <property type="match status" value="1"/>
</dbReference>
<keyword evidence="2" id="KW-0813">Transport</keyword>
<keyword evidence="3 7" id="KW-0812">Transmembrane</keyword>
<feature type="transmembrane region" description="Helical" evidence="7">
    <location>
        <begin position="481"/>
        <end position="500"/>
    </location>
</feature>
<feature type="transmembrane region" description="Helical" evidence="7">
    <location>
        <begin position="118"/>
        <end position="142"/>
    </location>
</feature>
<reference evidence="8" key="1">
    <citation type="journal article" date="2020" name="Stud. Mycol.">
        <title>101 Dothideomycetes genomes: a test case for predicting lifestyles and emergence of pathogens.</title>
        <authorList>
            <person name="Haridas S."/>
            <person name="Albert R."/>
            <person name="Binder M."/>
            <person name="Bloem J."/>
            <person name="Labutti K."/>
            <person name="Salamov A."/>
            <person name="Andreopoulos B."/>
            <person name="Baker S."/>
            <person name="Barry K."/>
            <person name="Bills G."/>
            <person name="Bluhm B."/>
            <person name="Cannon C."/>
            <person name="Castanera R."/>
            <person name="Culley D."/>
            <person name="Daum C."/>
            <person name="Ezra D."/>
            <person name="Gonzalez J."/>
            <person name="Henrissat B."/>
            <person name="Kuo A."/>
            <person name="Liang C."/>
            <person name="Lipzen A."/>
            <person name="Lutzoni F."/>
            <person name="Magnuson J."/>
            <person name="Mondo S."/>
            <person name="Nolan M."/>
            <person name="Ohm R."/>
            <person name="Pangilinan J."/>
            <person name="Park H.-J."/>
            <person name="Ramirez L."/>
            <person name="Alfaro M."/>
            <person name="Sun H."/>
            <person name="Tritt A."/>
            <person name="Yoshinaga Y."/>
            <person name="Zwiers L.-H."/>
            <person name="Turgeon B."/>
            <person name="Goodwin S."/>
            <person name="Spatafora J."/>
            <person name="Crous P."/>
            <person name="Grigoriev I."/>
        </authorList>
    </citation>
    <scope>NUCLEOTIDE SEQUENCE</scope>
    <source>
        <strain evidence="8">HMLAC05119</strain>
    </source>
</reference>
<dbReference type="OrthoDB" id="2417308at2759"/>
<feature type="transmembrane region" description="Helical" evidence="7">
    <location>
        <begin position="273"/>
        <end position="294"/>
    </location>
</feature>